<sequence length="982" mass="108748">MQVGNGGAAGNSDLERRFPSMRPVKSPPSLFTINGIGVSMYGKRDFDAVTGTYIKTRCFCLVFIPVFPIDAYRVADAPGRGWYFLGKERVSGFARGTRWCALAVVALFIGSGAWQAHIHSPEYRARKAGERAAGYIASGMPIEAVKVYRGMIQESIGDRAASQQAMLSLLNAELDSGDPNRIAAAVRYADANRMIPGFKQVLIPDLTDRALAAAAKCSDPKDAERILAALRPSPTDLVRVHEALRKALESIHKAEPDNRETRIKLALMREEFGEVDGALALLEPAADKLGDGEGARLYGNLLMGEGRVAEALPHLERYVTPRMAQWKTLESAVDRSYEAAQKKALDRLNRDNGAASFRKRYDAASAQEQERMVQEYLSTEVPKDPDFIASREHYQAEAKIVPSIMDLGVARLRMAQAEKDPAARKELLKKSEEAFLALRSSAGETDEYRLFLGQVYFWSDREPEGRKLFDELLASKKRDVGTLFQLAHIFRDLGETNEARKLLDEAFPKATRNAEKAGIVSLRSLLARDTDEKIEWLSKGNASEPTIAVRLSEARGQKAEEQGDQEAAKRHYRDALAAYEKQERNSTSLNNSALLYRNLYRMEGKLEDFETSARLVSEAVELEPANSILSENAAESQLTAAVIRLAGNRIDPKLLQFDNGLDSLRYLYQREEERDKLLASLTSDPNFRKGIAHYWDALLLSPKNPGLYGWGAQVFAYIGDDASLERLLEKAAGQEFDHTIGRDELARYVNKERDNEVRDALKGQREAVKALVADLKDAKSRAWAQASVATSQLGGFAIGESCDSKSWLGALKSAAKEAPCVRLQTTLEAALQIIALEALAADHPDCAAIIEADRRLLGPQAILRLLVRAKGELGERVRKHPAVVEAREAAVSESELFPGNFGLDDWLLLDGLHPEKDAKLKELATSDRSEHLGRKLERELNHETPAIMLGDFWEKILSGDDQAARKLLPKIEATGVKLPVLF</sequence>
<evidence type="ECO:0000256" key="1">
    <source>
        <dbReference type="SAM" id="MobiDB-lite"/>
    </source>
</evidence>
<accession>A0ABU9B4X1</accession>
<dbReference type="InterPro" id="IPR011990">
    <property type="entry name" value="TPR-like_helical_dom_sf"/>
</dbReference>
<feature type="region of interest" description="Disordered" evidence="1">
    <location>
        <begin position="1"/>
        <end position="23"/>
    </location>
</feature>
<dbReference type="Gene3D" id="1.25.40.10">
    <property type="entry name" value="Tetratricopeptide repeat domain"/>
    <property type="match status" value="2"/>
</dbReference>
<dbReference type="EMBL" id="JBBUKT010000014">
    <property type="protein sequence ID" value="MEK7953910.1"/>
    <property type="molecule type" value="Genomic_DNA"/>
</dbReference>
<proteinExistence type="predicted"/>
<comment type="caution">
    <text evidence="2">The sequence shown here is derived from an EMBL/GenBank/DDBJ whole genome shotgun (WGS) entry which is preliminary data.</text>
</comment>
<evidence type="ECO:0000313" key="2">
    <source>
        <dbReference type="EMBL" id="MEK7953910.1"/>
    </source>
</evidence>
<name>A0ABU9B4X1_9BACT</name>
<reference evidence="2 3" key="1">
    <citation type="submission" date="2024-04" db="EMBL/GenBank/DDBJ databases">
        <title>Luteolibacter sp. isolated from soil.</title>
        <authorList>
            <person name="An J."/>
        </authorList>
    </citation>
    <scope>NUCLEOTIDE SEQUENCE [LARGE SCALE GENOMIC DNA]</scope>
    <source>
        <strain evidence="2 3">Y139</strain>
    </source>
</reference>
<dbReference type="Proteomes" id="UP001371305">
    <property type="component" value="Unassembled WGS sequence"/>
</dbReference>
<evidence type="ECO:0000313" key="3">
    <source>
        <dbReference type="Proteomes" id="UP001371305"/>
    </source>
</evidence>
<dbReference type="SUPFAM" id="SSF48452">
    <property type="entry name" value="TPR-like"/>
    <property type="match status" value="1"/>
</dbReference>
<dbReference type="RefSeq" id="WP_341407678.1">
    <property type="nucleotide sequence ID" value="NZ_JBBUKT010000014.1"/>
</dbReference>
<evidence type="ECO:0008006" key="4">
    <source>
        <dbReference type="Google" id="ProtNLM"/>
    </source>
</evidence>
<gene>
    <name evidence="2" type="ORF">WKV53_25560</name>
</gene>
<organism evidence="2 3">
    <name type="scientific">Luteolibacter soli</name>
    <dbReference type="NCBI Taxonomy" id="3135280"/>
    <lineage>
        <taxon>Bacteria</taxon>
        <taxon>Pseudomonadati</taxon>
        <taxon>Verrucomicrobiota</taxon>
        <taxon>Verrucomicrobiia</taxon>
        <taxon>Verrucomicrobiales</taxon>
        <taxon>Verrucomicrobiaceae</taxon>
        <taxon>Luteolibacter</taxon>
    </lineage>
</organism>
<keyword evidence="3" id="KW-1185">Reference proteome</keyword>
<protein>
    <recommendedName>
        <fullName evidence="4">Tetratricopeptide repeat protein</fullName>
    </recommendedName>
</protein>